<name>A0A1A8CPK3_NOTKA</name>
<organism evidence="1">
    <name type="scientific">Nothobranchius kadleci</name>
    <name type="common">African annual killifish</name>
    <dbReference type="NCBI Taxonomy" id="1051664"/>
    <lineage>
        <taxon>Eukaryota</taxon>
        <taxon>Metazoa</taxon>
        <taxon>Chordata</taxon>
        <taxon>Craniata</taxon>
        <taxon>Vertebrata</taxon>
        <taxon>Euteleostomi</taxon>
        <taxon>Actinopterygii</taxon>
        <taxon>Neopterygii</taxon>
        <taxon>Teleostei</taxon>
        <taxon>Neoteleostei</taxon>
        <taxon>Acanthomorphata</taxon>
        <taxon>Ovalentaria</taxon>
        <taxon>Atherinomorphae</taxon>
        <taxon>Cyprinodontiformes</taxon>
        <taxon>Nothobranchiidae</taxon>
        <taxon>Nothobranchius</taxon>
    </lineage>
</organism>
<sequence length="158" mass="17412">SVFRSALDYGCFLYSSAALTTLRRLDVLQAAAVRVCSVAFRSTPVAALLVNVGEMPLKFRRVKLGLQYLLRVRGMGDASPASGLLGQQWEFGGRGRFGEGGFSARLWDRADALGFLGWPVCSCLVWSDVTPWHLPVPEVDLTFWGDAVMVGWLVLFRI</sequence>
<proteinExistence type="predicted"/>
<reference evidence="1" key="2">
    <citation type="submission" date="2016-06" db="EMBL/GenBank/DDBJ databases">
        <title>The genome of a short-lived fish provides insights into sex chromosome evolution and the genetic control of aging.</title>
        <authorList>
            <person name="Reichwald K."/>
            <person name="Felder M."/>
            <person name="Petzold A."/>
            <person name="Koch P."/>
            <person name="Groth M."/>
            <person name="Platzer M."/>
        </authorList>
    </citation>
    <scope>NUCLEOTIDE SEQUENCE</scope>
    <source>
        <tissue evidence="1">Brain</tissue>
    </source>
</reference>
<accession>A0A1A8CPK3</accession>
<evidence type="ECO:0000313" key="1">
    <source>
        <dbReference type="EMBL" id="SBP81697.1"/>
    </source>
</evidence>
<feature type="non-terminal residue" evidence="1">
    <location>
        <position position="158"/>
    </location>
</feature>
<protein>
    <submittedName>
        <fullName evidence="1">Uncharacterized protein</fullName>
    </submittedName>
</protein>
<dbReference type="EMBL" id="HADZ01017756">
    <property type="protein sequence ID" value="SBP81697.1"/>
    <property type="molecule type" value="Transcribed_RNA"/>
</dbReference>
<dbReference type="AlphaFoldDB" id="A0A1A8CPK3"/>
<feature type="non-terminal residue" evidence="1">
    <location>
        <position position="1"/>
    </location>
</feature>
<gene>
    <name evidence="1" type="primary">CR847511.1</name>
</gene>
<reference evidence="1" key="1">
    <citation type="submission" date="2016-05" db="EMBL/GenBank/DDBJ databases">
        <authorList>
            <person name="Lavstsen T."/>
            <person name="Jespersen J.S."/>
        </authorList>
    </citation>
    <scope>NUCLEOTIDE SEQUENCE</scope>
    <source>
        <tissue evidence="1">Brain</tissue>
    </source>
</reference>